<name>A0A915KWK8_ROMCU</name>
<dbReference type="GO" id="GO:0005634">
    <property type="term" value="C:nucleus"/>
    <property type="evidence" value="ECO:0007669"/>
    <property type="project" value="TreeGrafter"/>
</dbReference>
<evidence type="ECO:0000256" key="2">
    <source>
        <dbReference type="ARBA" id="ARBA00018687"/>
    </source>
</evidence>
<evidence type="ECO:0000313" key="6">
    <source>
        <dbReference type="WBParaSite" id="nRc.2.0.1.t41915-RA"/>
    </source>
</evidence>
<organism evidence="5 6">
    <name type="scientific">Romanomermis culicivorax</name>
    <name type="common">Nematode worm</name>
    <dbReference type="NCBI Taxonomy" id="13658"/>
    <lineage>
        <taxon>Eukaryota</taxon>
        <taxon>Metazoa</taxon>
        <taxon>Ecdysozoa</taxon>
        <taxon>Nematoda</taxon>
        <taxon>Enoplea</taxon>
        <taxon>Dorylaimia</taxon>
        <taxon>Mermithida</taxon>
        <taxon>Mermithoidea</taxon>
        <taxon>Mermithidae</taxon>
        <taxon>Romanomermis</taxon>
    </lineage>
</organism>
<evidence type="ECO:0000256" key="3">
    <source>
        <dbReference type="ARBA" id="ARBA00023054"/>
    </source>
</evidence>
<dbReference type="GO" id="GO:0003697">
    <property type="term" value="F:single-stranded DNA binding"/>
    <property type="evidence" value="ECO:0007669"/>
    <property type="project" value="TreeGrafter"/>
</dbReference>
<feature type="coiled-coil region" evidence="4">
    <location>
        <begin position="152"/>
        <end position="183"/>
    </location>
</feature>
<feature type="coiled-coil region" evidence="4">
    <location>
        <begin position="9"/>
        <end position="81"/>
    </location>
</feature>
<keyword evidence="5" id="KW-1185">Reference proteome</keyword>
<dbReference type="OMA" id="INSRIAC"/>
<comment type="similarity">
    <text evidence="1">Belongs to the SMC family. SMC5 subfamily.</text>
</comment>
<evidence type="ECO:0000256" key="1">
    <source>
        <dbReference type="ARBA" id="ARBA00010171"/>
    </source>
</evidence>
<dbReference type="WBParaSite" id="nRc.2.0.1.t41915-RA">
    <property type="protein sequence ID" value="nRc.2.0.1.t41915-RA"/>
    <property type="gene ID" value="nRc.2.0.1.g41915"/>
</dbReference>
<accession>A0A915KWK8</accession>
<dbReference type="GO" id="GO:0030915">
    <property type="term" value="C:Smc5-Smc6 complex"/>
    <property type="evidence" value="ECO:0007669"/>
    <property type="project" value="TreeGrafter"/>
</dbReference>
<evidence type="ECO:0000313" key="5">
    <source>
        <dbReference type="Proteomes" id="UP000887565"/>
    </source>
</evidence>
<feature type="coiled-coil region" evidence="4">
    <location>
        <begin position="244"/>
        <end position="278"/>
    </location>
</feature>
<dbReference type="InterPro" id="IPR027417">
    <property type="entry name" value="P-loop_NTPase"/>
</dbReference>
<sequence length="469" mass="55024">MDSIDDSAVESLNIQKLDLESRLDNSQRELEALSAEIRNEEQNKERLRQQKAELENRKHRKAHLTQQINVKKANLANLQRTLVDIPTKKREINELIVGNLNCIRKLSIKISNLEEKTFNSWREYVILLSEISTLSRKQRQLNEERVVKLADKDNKKRMLDTVKQDLQVKRQEVLQLLRQANELLNCDLDLDEENLLSQRRLPDDVTEAFQLIPYTIQEIDELMEDLQARLTVTRGADNDAIERYNQLKLEYDAIETDRQKFMQNIEHLENELGEERKSWLNDLRSLINRINENFSKFFQLFACAGEVELDKGANEADYSQYGIKIRVKFRREDKELRELTHQRQSGGERSVSTMLYLLALQELSKMPFRCVDEINQGMDARNERKIFNLMIKLMKRSKKSGCRLFSAQYFMLTPKLLPSLHFSDHVTLLIVQNGKSNREEKFDVYDVSRRQSVIAENIGGSCDSDQEED</sequence>
<dbReference type="Proteomes" id="UP000887565">
    <property type="component" value="Unplaced"/>
</dbReference>
<dbReference type="GO" id="GO:0000724">
    <property type="term" value="P:double-strand break repair via homologous recombination"/>
    <property type="evidence" value="ECO:0007669"/>
    <property type="project" value="TreeGrafter"/>
</dbReference>
<dbReference type="PANTHER" id="PTHR45916:SF1">
    <property type="entry name" value="STRUCTURAL MAINTENANCE OF CHROMOSOMES PROTEIN 5"/>
    <property type="match status" value="1"/>
</dbReference>
<dbReference type="PANTHER" id="PTHR45916">
    <property type="entry name" value="STRUCTURAL MAINTENANCE OF CHROMOSOMES PROTEIN 5"/>
    <property type="match status" value="1"/>
</dbReference>
<protein>
    <recommendedName>
        <fullName evidence="2">Structural maintenance of chromosomes protein 5</fullName>
    </recommendedName>
</protein>
<dbReference type="Gene3D" id="3.40.50.300">
    <property type="entry name" value="P-loop containing nucleotide triphosphate hydrolases"/>
    <property type="match status" value="1"/>
</dbReference>
<proteinExistence type="inferred from homology"/>
<dbReference type="SUPFAM" id="SSF52540">
    <property type="entry name" value="P-loop containing nucleoside triphosphate hydrolases"/>
    <property type="match status" value="1"/>
</dbReference>
<dbReference type="AlphaFoldDB" id="A0A915KWK8"/>
<keyword evidence="3 4" id="KW-0175">Coiled coil</keyword>
<reference evidence="6" key="1">
    <citation type="submission" date="2022-11" db="UniProtKB">
        <authorList>
            <consortium name="WormBaseParasite"/>
        </authorList>
    </citation>
    <scope>IDENTIFICATION</scope>
</reference>
<evidence type="ECO:0000256" key="4">
    <source>
        <dbReference type="SAM" id="Coils"/>
    </source>
</evidence>